<reference evidence="7 8" key="1">
    <citation type="journal article" date="2009" name="Stand. Genomic Sci.">
        <title>Complete genome sequence of Pirellula staleyi type strain (ATCC 27377).</title>
        <authorList>
            <person name="Clum A."/>
            <person name="Tindall B.J."/>
            <person name="Sikorski J."/>
            <person name="Ivanova N."/>
            <person name="Mavrommatis K."/>
            <person name="Lucas S."/>
            <person name="Glavina del Rio T."/>
            <person name="Nolan M."/>
            <person name="Chen F."/>
            <person name="Tice H."/>
            <person name="Pitluck S."/>
            <person name="Cheng J.F."/>
            <person name="Chertkov O."/>
            <person name="Brettin T."/>
            <person name="Han C."/>
            <person name="Detter J.C."/>
            <person name="Kuske C."/>
            <person name="Bruce D."/>
            <person name="Goodwin L."/>
            <person name="Ovchinikova G."/>
            <person name="Pati A."/>
            <person name="Mikhailova N."/>
            <person name="Chen A."/>
            <person name="Palaniappan K."/>
            <person name="Land M."/>
            <person name="Hauser L."/>
            <person name="Chang Y.J."/>
            <person name="Jeffries C.D."/>
            <person name="Chain P."/>
            <person name="Rohde M."/>
            <person name="Goker M."/>
            <person name="Bristow J."/>
            <person name="Eisen J.A."/>
            <person name="Markowitz V."/>
            <person name="Hugenholtz P."/>
            <person name="Kyrpides N.C."/>
            <person name="Klenk H.P."/>
            <person name="Lapidus A."/>
        </authorList>
    </citation>
    <scope>NUCLEOTIDE SEQUENCE [LARGE SCALE GENOMIC DNA]</scope>
    <source>
        <strain evidence="8">ATCC 27377 / DSM 6068 / ICPB 4128</strain>
    </source>
</reference>
<comment type="similarity">
    <text evidence="1 4">Belongs to the D-isomer specific 2-hydroxyacid dehydrogenase family.</text>
</comment>
<dbReference type="InterPro" id="IPR043322">
    <property type="entry name" value="CtBP"/>
</dbReference>
<dbReference type="GO" id="GO:0051287">
    <property type="term" value="F:NAD binding"/>
    <property type="evidence" value="ECO:0007669"/>
    <property type="project" value="InterPro"/>
</dbReference>
<dbReference type="GO" id="GO:0003714">
    <property type="term" value="F:transcription corepressor activity"/>
    <property type="evidence" value="ECO:0007669"/>
    <property type="project" value="InterPro"/>
</dbReference>
<dbReference type="InterPro" id="IPR006140">
    <property type="entry name" value="D-isomer_DH_NAD-bd"/>
</dbReference>
<dbReference type="SUPFAM" id="SSF52283">
    <property type="entry name" value="Formate/glycerate dehydrogenase catalytic domain-like"/>
    <property type="match status" value="1"/>
</dbReference>
<dbReference type="GO" id="GO:0006564">
    <property type="term" value="P:L-serine biosynthetic process"/>
    <property type="evidence" value="ECO:0007669"/>
    <property type="project" value="UniProtKB-ARBA"/>
</dbReference>
<dbReference type="InterPro" id="IPR029753">
    <property type="entry name" value="D-isomer_DH_CS"/>
</dbReference>
<dbReference type="InterPro" id="IPR006139">
    <property type="entry name" value="D-isomer_2_OHA_DH_cat_dom"/>
</dbReference>
<evidence type="ECO:0000256" key="3">
    <source>
        <dbReference type="ARBA" id="ARBA00023027"/>
    </source>
</evidence>
<dbReference type="KEGG" id="psl:Psta_0833"/>
<dbReference type="CDD" id="cd05299">
    <property type="entry name" value="CtBP_dh"/>
    <property type="match status" value="1"/>
</dbReference>
<keyword evidence="3" id="KW-0520">NAD</keyword>
<dbReference type="InterPro" id="IPR036291">
    <property type="entry name" value="NAD(P)-bd_dom_sf"/>
</dbReference>
<dbReference type="PROSITE" id="PS00671">
    <property type="entry name" value="D_2_HYDROXYACID_DH_3"/>
    <property type="match status" value="1"/>
</dbReference>
<evidence type="ECO:0000313" key="8">
    <source>
        <dbReference type="Proteomes" id="UP000001887"/>
    </source>
</evidence>
<protein>
    <submittedName>
        <fullName evidence="7">D-isomer specific 2-hydroxyacid dehydrogenase NAD-binding protein</fullName>
    </submittedName>
</protein>
<dbReference type="OrthoDB" id="277029at2"/>
<gene>
    <name evidence="7" type="ordered locus">Psta_0833</name>
</gene>
<dbReference type="HOGENOM" id="CLU_019796_1_3_0"/>
<keyword evidence="8" id="KW-1185">Reference proteome</keyword>
<dbReference type="AlphaFoldDB" id="D2R6E0"/>
<dbReference type="STRING" id="530564.Psta_0833"/>
<dbReference type="PANTHER" id="PTHR43761:SF1">
    <property type="entry name" value="D-ISOMER SPECIFIC 2-HYDROXYACID DEHYDROGENASE CATALYTIC DOMAIN-CONTAINING PROTEIN-RELATED"/>
    <property type="match status" value="1"/>
</dbReference>
<feature type="domain" description="D-isomer specific 2-hydroxyacid dehydrogenase catalytic" evidence="5">
    <location>
        <begin position="18"/>
        <end position="313"/>
    </location>
</feature>
<dbReference type="EMBL" id="CP001848">
    <property type="protein sequence ID" value="ADB15518.1"/>
    <property type="molecule type" value="Genomic_DNA"/>
</dbReference>
<name>D2R6E0_PIRSD</name>
<dbReference type="SUPFAM" id="SSF51735">
    <property type="entry name" value="NAD(P)-binding Rossmann-fold domains"/>
    <property type="match status" value="1"/>
</dbReference>
<dbReference type="InterPro" id="IPR029752">
    <property type="entry name" value="D-isomer_DH_CS1"/>
</dbReference>
<dbReference type="FunFam" id="3.40.50.720:FF:000041">
    <property type="entry name" value="D-3-phosphoglycerate dehydrogenase"/>
    <property type="match status" value="1"/>
</dbReference>
<dbReference type="Proteomes" id="UP000001887">
    <property type="component" value="Chromosome"/>
</dbReference>
<evidence type="ECO:0000313" key="7">
    <source>
        <dbReference type="EMBL" id="ADB15518.1"/>
    </source>
</evidence>
<keyword evidence="2 4" id="KW-0560">Oxidoreductase</keyword>
<dbReference type="Pfam" id="PF02826">
    <property type="entry name" value="2-Hacid_dh_C"/>
    <property type="match status" value="1"/>
</dbReference>
<accession>D2R6E0</accession>
<sequence>MPAFRVLITDYAWPDVSIERSTLAEIDAELVVAEKTDAASLAELAKTCDAIMTNWAKVPEAVITANPACKIVARLGIGLDNIDVACCTRLKIPVTNIPDYCLIEVAEHALAQLLSMARKIAYFHQATKSGVYKLQAGPKLRRIEGQTLGIVGLGNIGRKMAEKALPLGLQVIATSRSGRDVPPGVKLVDFDTLLAQSDYVSLHLPLVPETKHLMNATTLAKMKPTAYLLNTARGGLVDQNALAAALQAGHLAGAALDVQDPEPPDLSQPLWNDERCVVTPHAAFVSEESLANLRSRVAKQVCARLLGQLPENVRNPEVL</sequence>
<dbReference type="GO" id="GO:0047545">
    <property type="term" value="F:(S)-2-hydroxyglutarate dehydrogenase activity"/>
    <property type="evidence" value="ECO:0007669"/>
    <property type="project" value="UniProtKB-ARBA"/>
</dbReference>
<evidence type="ECO:0000256" key="1">
    <source>
        <dbReference type="ARBA" id="ARBA00005854"/>
    </source>
</evidence>
<dbReference type="InterPro" id="IPR050418">
    <property type="entry name" value="D-iso_2-hydroxyacid_DH_PdxB"/>
</dbReference>
<dbReference type="Pfam" id="PF00389">
    <property type="entry name" value="2-Hacid_dh"/>
    <property type="match status" value="1"/>
</dbReference>
<feature type="domain" description="D-isomer specific 2-hydroxyacid dehydrogenase NAD-binding" evidence="6">
    <location>
        <begin position="110"/>
        <end position="283"/>
    </location>
</feature>
<dbReference type="Gene3D" id="3.40.50.720">
    <property type="entry name" value="NAD(P)-binding Rossmann-like Domain"/>
    <property type="match status" value="2"/>
</dbReference>
<evidence type="ECO:0000256" key="4">
    <source>
        <dbReference type="RuleBase" id="RU003719"/>
    </source>
</evidence>
<evidence type="ECO:0000259" key="5">
    <source>
        <dbReference type="Pfam" id="PF00389"/>
    </source>
</evidence>
<organism evidence="7 8">
    <name type="scientific">Pirellula staleyi (strain ATCC 27377 / DSM 6068 / ICPB 4128)</name>
    <name type="common">Pirella staleyi</name>
    <dbReference type="NCBI Taxonomy" id="530564"/>
    <lineage>
        <taxon>Bacteria</taxon>
        <taxon>Pseudomonadati</taxon>
        <taxon>Planctomycetota</taxon>
        <taxon>Planctomycetia</taxon>
        <taxon>Pirellulales</taxon>
        <taxon>Pirellulaceae</taxon>
        <taxon>Pirellula</taxon>
    </lineage>
</organism>
<proteinExistence type="inferred from homology"/>
<dbReference type="PROSITE" id="PS00065">
    <property type="entry name" value="D_2_HYDROXYACID_DH_1"/>
    <property type="match status" value="1"/>
</dbReference>
<dbReference type="GO" id="GO:0004617">
    <property type="term" value="F:phosphoglycerate dehydrogenase activity"/>
    <property type="evidence" value="ECO:0007669"/>
    <property type="project" value="UniProtKB-ARBA"/>
</dbReference>
<evidence type="ECO:0000259" key="6">
    <source>
        <dbReference type="Pfam" id="PF02826"/>
    </source>
</evidence>
<evidence type="ECO:0000256" key="2">
    <source>
        <dbReference type="ARBA" id="ARBA00023002"/>
    </source>
</evidence>
<dbReference type="eggNOG" id="COG0111">
    <property type="taxonomic scope" value="Bacteria"/>
</dbReference>
<dbReference type="PANTHER" id="PTHR43761">
    <property type="entry name" value="D-ISOMER SPECIFIC 2-HYDROXYACID DEHYDROGENASE FAMILY PROTEIN (AFU_ORTHOLOGUE AFUA_1G13630)"/>
    <property type="match status" value="1"/>
</dbReference>